<feature type="compositionally biased region" description="Basic and acidic residues" evidence="1">
    <location>
        <begin position="20"/>
        <end position="33"/>
    </location>
</feature>
<dbReference type="AlphaFoldDB" id="A0A8S1DED4"/>
<protein>
    <submittedName>
        <fullName evidence="2">Uncharacterized protein</fullName>
    </submittedName>
</protein>
<keyword evidence="3" id="KW-1185">Reference proteome</keyword>
<proteinExistence type="predicted"/>
<feature type="compositionally biased region" description="Basic residues" evidence="1">
    <location>
        <begin position="55"/>
        <end position="73"/>
    </location>
</feature>
<gene>
    <name evidence="2" type="ORF">CLODIP_2_CD00712</name>
</gene>
<dbReference type="OrthoDB" id="7474542at2759"/>
<dbReference type="InterPro" id="IPR017956">
    <property type="entry name" value="AT_hook_DNA-bd_motif"/>
</dbReference>
<organism evidence="2 3">
    <name type="scientific">Cloeon dipterum</name>
    <dbReference type="NCBI Taxonomy" id="197152"/>
    <lineage>
        <taxon>Eukaryota</taxon>
        <taxon>Metazoa</taxon>
        <taxon>Ecdysozoa</taxon>
        <taxon>Arthropoda</taxon>
        <taxon>Hexapoda</taxon>
        <taxon>Insecta</taxon>
        <taxon>Pterygota</taxon>
        <taxon>Palaeoptera</taxon>
        <taxon>Ephemeroptera</taxon>
        <taxon>Pisciforma</taxon>
        <taxon>Baetidae</taxon>
        <taxon>Cloeon</taxon>
    </lineage>
</organism>
<accession>A0A8S1DED4</accession>
<evidence type="ECO:0000313" key="3">
    <source>
        <dbReference type="Proteomes" id="UP000494165"/>
    </source>
</evidence>
<reference evidence="2 3" key="1">
    <citation type="submission" date="2020-04" db="EMBL/GenBank/DDBJ databases">
        <authorList>
            <person name="Alioto T."/>
            <person name="Alioto T."/>
            <person name="Gomez Garrido J."/>
        </authorList>
    </citation>
    <scope>NUCLEOTIDE SEQUENCE [LARGE SCALE GENOMIC DNA]</scope>
</reference>
<dbReference type="PRINTS" id="PR00929">
    <property type="entry name" value="ATHOOK"/>
</dbReference>
<dbReference type="GO" id="GO:0003677">
    <property type="term" value="F:DNA binding"/>
    <property type="evidence" value="ECO:0007669"/>
    <property type="project" value="InterPro"/>
</dbReference>
<evidence type="ECO:0000313" key="2">
    <source>
        <dbReference type="EMBL" id="CAB3376183.1"/>
    </source>
</evidence>
<dbReference type="Proteomes" id="UP000494165">
    <property type="component" value="Unassembled WGS sequence"/>
</dbReference>
<sequence length="95" mass="10225">MSDDNSPVAEEKKKGRGRPAKKDVGEEKKDTPAAKKRGRTPAEKSEEKSGPSPAKRGRGRPKGSGKKAASKAKAKVENVSTFSENCVPNYYSYEG</sequence>
<feature type="compositionally biased region" description="Basic and acidic residues" evidence="1">
    <location>
        <begin position="40"/>
        <end position="49"/>
    </location>
</feature>
<comment type="caution">
    <text evidence="2">The sequence shown here is derived from an EMBL/GenBank/DDBJ whole genome shotgun (WGS) entry which is preliminary data.</text>
</comment>
<dbReference type="EMBL" id="CADEPI010000125">
    <property type="protein sequence ID" value="CAB3376183.1"/>
    <property type="molecule type" value="Genomic_DNA"/>
</dbReference>
<evidence type="ECO:0000256" key="1">
    <source>
        <dbReference type="SAM" id="MobiDB-lite"/>
    </source>
</evidence>
<feature type="region of interest" description="Disordered" evidence="1">
    <location>
        <begin position="1"/>
        <end position="95"/>
    </location>
</feature>
<name>A0A8S1DED4_9INSE</name>